<keyword evidence="6 13" id="KW-0732">Signal</keyword>
<dbReference type="Pfam" id="PF23598">
    <property type="entry name" value="LRR_14"/>
    <property type="match status" value="1"/>
</dbReference>
<dbReference type="FunFam" id="3.80.10.10:FF:000111">
    <property type="entry name" value="LRR receptor-like serine/threonine-protein kinase ERECTA"/>
    <property type="match status" value="1"/>
</dbReference>
<gene>
    <name evidence="16" type="ORF">DEO72_LG10g1681</name>
</gene>
<dbReference type="InterPro" id="IPR055414">
    <property type="entry name" value="LRR_R13L4/SHOC2-like"/>
</dbReference>
<comment type="similarity">
    <text evidence="2">Belongs to the RLP family.</text>
</comment>
<evidence type="ECO:0000256" key="9">
    <source>
        <dbReference type="ARBA" id="ARBA00023136"/>
    </source>
</evidence>
<dbReference type="AlphaFoldDB" id="A0A4D6NC42"/>
<dbReference type="PANTHER" id="PTHR48063:SF112">
    <property type="entry name" value="RECEPTOR LIKE PROTEIN 30-LIKE"/>
    <property type="match status" value="1"/>
</dbReference>
<evidence type="ECO:0000256" key="5">
    <source>
        <dbReference type="ARBA" id="ARBA00022692"/>
    </source>
</evidence>
<evidence type="ECO:0000256" key="8">
    <source>
        <dbReference type="ARBA" id="ARBA00022989"/>
    </source>
</evidence>
<reference evidence="16 17" key="1">
    <citation type="submission" date="2019-04" db="EMBL/GenBank/DDBJ databases">
        <title>An improved genome assembly and genetic linkage map for asparagus bean, Vigna unguiculata ssp. sesquipedialis.</title>
        <authorList>
            <person name="Xia Q."/>
            <person name="Zhang R."/>
            <person name="Dong Y."/>
        </authorList>
    </citation>
    <scope>NUCLEOTIDE SEQUENCE [LARGE SCALE GENOMIC DNA]</scope>
    <source>
        <tissue evidence="16">Leaf</tissue>
    </source>
</reference>
<evidence type="ECO:0000256" key="13">
    <source>
        <dbReference type="SAM" id="SignalP"/>
    </source>
</evidence>
<evidence type="ECO:0000256" key="6">
    <source>
        <dbReference type="ARBA" id="ARBA00022729"/>
    </source>
</evidence>
<keyword evidence="3" id="KW-1003">Cell membrane</keyword>
<keyword evidence="17" id="KW-1185">Reference proteome</keyword>
<evidence type="ECO:0000259" key="14">
    <source>
        <dbReference type="Pfam" id="PF08263"/>
    </source>
</evidence>
<feature type="chain" id="PRO_5020037772" evidence="13">
    <location>
        <begin position="18"/>
        <end position="1002"/>
    </location>
</feature>
<evidence type="ECO:0000256" key="3">
    <source>
        <dbReference type="ARBA" id="ARBA00022475"/>
    </source>
</evidence>
<feature type="domain" description="Disease resistance R13L4/SHOC-2-like LRR" evidence="15">
    <location>
        <begin position="201"/>
        <end position="420"/>
    </location>
</feature>
<keyword evidence="8 12" id="KW-1133">Transmembrane helix</keyword>
<keyword evidence="10 16" id="KW-0675">Receptor</keyword>
<dbReference type="InterPro" id="IPR003591">
    <property type="entry name" value="Leu-rich_rpt_typical-subtyp"/>
</dbReference>
<dbReference type="InterPro" id="IPR001611">
    <property type="entry name" value="Leu-rich_rpt"/>
</dbReference>
<dbReference type="SMART" id="SM00369">
    <property type="entry name" value="LRR_TYP"/>
    <property type="match status" value="12"/>
</dbReference>
<dbReference type="OrthoDB" id="1060944at2759"/>
<feature type="domain" description="Leucine-rich repeat-containing N-terminal plant-type" evidence="14">
    <location>
        <begin position="31"/>
        <end position="67"/>
    </location>
</feature>
<dbReference type="Gene3D" id="3.80.10.10">
    <property type="entry name" value="Ribonuclease Inhibitor"/>
    <property type="match status" value="5"/>
</dbReference>
<evidence type="ECO:0000256" key="2">
    <source>
        <dbReference type="ARBA" id="ARBA00009592"/>
    </source>
</evidence>
<feature type="transmembrane region" description="Helical" evidence="12">
    <location>
        <begin position="934"/>
        <end position="957"/>
    </location>
</feature>
<keyword evidence="4" id="KW-0433">Leucine-rich repeat</keyword>
<name>A0A4D6NC42_VIGUN</name>
<evidence type="ECO:0000256" key="11">
    <source>
        <dbReference type="ARBA" id="ARBA00023180"/>
    </source>
</evidence>
<organism evidence="16 17">
    <name type="scientific">Vigna unguiculata</name>
    <name type="common">Cowpea</name>
    <dbReference type="NCBI Taxonomy" id="3917"/>
    <lineage>
        <taxon>Eukaryota</taxon>
        <taxon>Viridiplantae</taxon>
        <taxon>Streptophyta</taxon>
        <taxon>Embryophyta</taxon>
        <taxon>Tracheophyta</taxon>
        <taxon>Spermatophyta</taxon>
        <taxon>Magnoliopsida</taxon>
        <taxon>eudicotyledons</taxon>
        <taxon>Gunneridae</taxon>
        <taxon>Pentapetalae</taxon>
        <taxon>rosids</taxon>
        <taxon>fabids</taxon>
        <taxon>Fabales</taxon>
        <taxon>Fabaceae</taxon>
        <taxon>Papilionoideae</taxon>
        <taxon>50 kb inversion clade</taxon>
        <taxon>NPAAA clade</taxon>
        <taxon>indigoferoid/millettioid clade</taxon>
        <taxon>Phaseoleae</taxon>
        <taxon>Vigna</taxon>
    </lineage>
</organism>
<evidence type="ECO:0000256" key="4">
    <source>
        <dbReference type="ARBA" id="ARBA00022614"/>
    </source>
</evidence>
<dbReference type="Proteomes" id="UP000501690">
    <property type="component" value="Linkage Group LG10"/>
</dbReference>
<evidence type="ECO:0000313" key="16">
    <source>
        <dbReference type="EMBL" id="QCE10451.1"/>
    </source>
</evidence>
<dbReference type="Gramene" id="Vigun05g165400.1.v1.2">
    <property type="protein sequence ID" value="Vigun05g165400.1.v1.2.CDS.1"/>
    <property type="gene ID" value="Vigun05g165400.v1.2"/>
</dbReference>
<dbReference type="FunFam" id="3.80.10.10:FF:000299">
    <property type="entry name" value="Piriformospora indica-insensitive protein 2"/>
    <property type="match status" value="1"/>
</dbReference>
<evidence type="ECO:0000313" key="17">
    <source>
        <dbReference type="Proteomes" id="UP000501690"/>
    </source>
</evidence>
<evidence type="ECO:0000256" key="10">
    <source>
        <dbReference type="ARBA" id="ARBA00023170"/>
    </source>
</evidence>
<evidence type="ECO:0000259" key="15">
    <source>
        <dbReference type="Pfam" id="PF23598"/>
    </source>
</evidence>
<sequence length="1002" mass="111518">MFGLAFAIVFLLTATFAVLTSCGHAALGCNEQERQALLRIKGSFKDSSWFSSWEGSSCCQWKGVDCNNLTGHVVKLDLRNPCYPLSHEEKLQLNCKFYDYVLKAQQVHPSILELKYLTYLDLSGNKFHNSSIPASIQTLQHLQALYLSDSHFSGRIPYNLGNLTKLLILDLSFNALYADDFYWISQLSSLQYLYMSDVYLGKAQNLLQSLDMLPSLIQLELINCGLDKLHTHKHVSTTNLSRLEYLYLTENGLQTPFVDAFQNMTSIAVIDLSHNNLNSTPFWLGTSANLVCLFLDSNALYGSLPSALQNLTSLVYLGLSQNKFHSVPGWLGELKGLQYPSLSGNDVNHIEGSLASLLGNCCHLQQLDMSRNKVQSDALGNHIQSKCIRHDLMYLDLSHNECNGHLPPWLGQQKNLSSLIMTDSKLVGSLPCGIITKLVDLKILVLSNNNFTGSLPDCIGELVSLNILVLSSNHFDGVIPRSLVQLVSLTDLDLSQNSLNGTIPHNIGQLQNLSTLYLSENKLQGNIPYSLSLLLNLRNLDISLNHLENLVSDIRWPSQLVYLNLTNNHISGSLPQDISDSLPNVTHLLLGNNLISGLIPDSLCRIDSLYSLDLSGNMLVGEIPNCWSVTQRPGVINLASNKLSGVIPNSLGNLPTLAWLHLNNNTLHGGSPSSLRNLNQLLILDVGDNHLSGIIPLWMGNIFSSMQILRLRQNRFNGTIPLQLCQLSALQMLDLSNNNLMGQIPHCIENLTGMVSTKNTSFNQPSRYVEWYEQDVRVVMKGRELEYTRNLKLVVNLDLSNNNLIGSIPDGITSLGALLGLNLSHNHLSGHIPKRIGDMKSLESLDLSHDQLSGAISESITSLTWLNYLNLSYNNFSGPIPKGTQLSTLDDPFIYAGNPFLCGPPLPNKCFYDHFNGGNEDGEKDDKEDKVEKLWFYSVIALGYFIGFWAVIGSLLLHRSWRLVYFQYVDESTQRINVSLAIHLANFKESLTGILMLRETLW</sequence>
<protein>
    <submittedName>
        <fullName evidence="16">LRR receptor-like serine/threonine-protein kinase FLS2</fullName>
    </submittedName>
</protein>
<keyword evidence="9 12" id="KW-0472">Membrane</keyword>
<dbReference type="PANTHER" id="PTHR48063">
    <property type="entry name" value="LRR RECEPTOR-LIKE KINASE"/>
    <property type="match status" value="1"/>
</dbReference>
<evidence type="ECO:0000256" key="12">
    <source>
        <dbReference type="SAM" id="Phobius"/>
    </source>
</evidence>
<dbReference type="EMBL" id="CP039354">
    <property type="protein sequence ID" value="QCE10451.1"/>
    <property type="molecule type" value="Genomic_DNA"/>
</dbReference>
<accession>A0A4D6NC42</accession>
<dbReference type="Pfam" id="PF00560">
    <property type="entry name" value="LRR_1"/>
    <property type="match status" value="6"/>
</dbReference>
<dbReference type="Pfam" id="PF13855">
    <property type="entry name" value="LRR_8"/>
    <property type="match status" value="3"/>
</dbReference>
<evidence type="ECO:0000256" key="7">
    <source>
        <dbReference type="ARBA" id="ARBA00022737"/>
    </source>
</evidence>
<keyword evidence="5 12" id="KW-0812">Transmembrane</keyword>
<keyword evidence="11" id="KW-0325">Glycoprotein</keyword>
<dbReference type="InterPro" id="IPR046956">
    <property type="entry name" value="RLP23-like"/>
</dbReference>
<keyword evidence="16" id="KW-0418">Kinase</keyword>
<feature type="signal peptide" evidence="13">
    <location>
        <begin position="1"/>
        <end position="17"/>
    </location>
</feature>
<comment type="subcellular location">
    <subcellularLocation>
        <location evidence="1">Cell membrane</location>
        <topology evidence="1">Single-pass type I membrane protein</topology>
    </subcellularLocation>
</comment>
<evidence type="ECO:0000256" key="1">
    <source>
        <dbReference type="ARBA" id="ARBA00004251"/>
    </source>
</evidence>
<dbReference type="InterPro" id="IPR013210">
    <property type="entry name" value="LRR_N_plant-typ"/>
</dbReference>
<dbReference type="GO" id="GO:0016301">
    <property type="term" value="F:kinase activity"/>
    <property type="evidence" value="ECO:0007669"/>
    <property type="project" value="UniProtKB-KW"/>
</dbReference>
<dbReference type="Pfam" id="PF08263">
    <property type="entry name" value="LRRNT_2"/>
    <property type="match status" value="1"/>
</dbReference>
<dbReference type="SUPFAM" id="SSF52058">
    <property type="entry name" value="L domain-like"/>
    <property type="match status" value="3"/>
</dbReference>
<keyword evidence="7" id="KW-0677">Repeat</keyword>
<dbReference type="InterPro" id="IPR032675">
    <property type="entry name" value="LRR_dom_sf"/>
</dbReference>
<dbReference type="SMART" id="SM00365">
    <property type="entry name" value="LRR_SD22"/>
    <property type="match status" value="4"/>
</dbReference>
<dbReference type="FunFam" id="3.80.10.10:FF:000095">
    <property type="entry name" value="LRR receptor-like serine/threonine-protein kinase GSO1"/>
    <property type="match status" value="1"/>
</dbReference>
<proteinExistence type="inferred from homology"/>
<dbReference type="PRINTS" id="PR00019">
    <property type="entry name" value="LEURICHRPT"/>
</dbReference>
<keyword evidence="16" id="KW-0808">Transferase</keyword>
<dbReference type="GO" id="GO:0005886">
    <property type="term" value="C:plasma membrane"/>
    <property type="evidence" value="ECO:0007669"/>
    <property type="project" value="UniProtKB-SubCell"/>
</dbReference>